<dbReference type="Gene3D" id="3.30.565.10">
    <property type="entry name" value="Histidine kinase-like ATPase, C-terminal domain"/>
    <property type="match status" value="1"/>
</dbReference>
<evidence type="ECO:0000256" key="4">
    <source>
        <dbReference type="SAM" id="MobiDB-lite"/>
    </source>
</evidence>
<dbReference type="InterPro" id="IPR004358">
    <property type="entry name" value="Sig_transdc_His_kin-like_C"/>
</dbReference>
<dbReference type="SUPFAM" id="SSF55874">
    <property type="entry name" value="ATPase domain of HSP90 chaperone/DNA topoisomerase II/histidine kinase"/>
    <property type="match status" value="1"/>
</dbReference>
<evidence type="ECO:0000256" key="1">
    <source>
        <dbReference type="ARBA" id="ARBA00000085"/>
    </source>
</evidence>
<dbReference type="InterPro" id="IPR036097">
    <property type="entry name" value="HisK_dim/P_sf"/>
</dbReference>
<evidence type="ECO:0000256" key="3">
    <source>
        <dbReference type="ARBA" id="ARBA00022553"/>
    </source>
</evidence>
<dbReference type="RefSeq" id="WP_163944224.1">
    <property type="nucleotide sequence ID" value="NZ_JAAFZH010000002.1"/>
</dbReference>
<evidence type="ECO:0000256" key="2">
    <source>
        <dbReference type="ARBA" id="ARBA00012438"/>
    </source>
</evidence>
<dbReference type="InterPro" id="IPR003594">
    <property type="entry name" value="HATPase_dom"/>
</dbReference>
<evidence type="ECO:0000313" key="6">
    <source>
        <dbReference type="EMBL" id="NDU94361.1"/>
    </source>
</evidence>
<dbReference type="PRINTS" id="PR00344">
    <property type="entry name" value="BCTRLSENSOR"/>
</dbReference>
<dbReference type="CDD" id="cd00082">
    <property type="entry name" value="HisKA"/>
    <property type="match status" value="1"/>
</dbReference>
<dbReference type="InterPro" id="IPR003661">
    <property type="entry name" value="HisK_dim/P_dom"/>
</dbReference>
<dbReference type="GO" id="GO:0000155">
    <property type="term" value="F:phosphorelay sensor kinase activity"/>
    <property type="evidence" value="ECO:0007669"/>
    <property type="project" value="InterPro"/>
</dbReference>
<dbReference type="Gene3D" id="1.10.287.130">
    <property type="match status" value="1"/>
</dbReference>
<dbReference type="Proteomes" id="UP000474175">
    <property type="component" value="Unassembled WGS sequence"/>
</dbReference>
<proteinExistence type="predicted"/>
<dbReference type="PANTHER" id="PTHR43065">
    <property type="entry name" value="SENSOR HISTIDINE KINASE"/>
    <property type="match status" value="1"/>
</dbReference>
<dbReference type="AlphaFoldDB" id="A0A6L9L5J3"/>
<feature type="region of interest" description="Disordered" evidence="4">
    <location>
        <begin position="1"/>
        <end position="20"/>
    </location>
</feature>
<dbReference type="PANTHER" id="PTHR43065:SF42">
    <property type="entry name" value="TWO-COMPONENT SENSOR PPRA"/>
    <property type="match status" value="1"/>
</dbReference>
<dbReference type="Pfam" id="PF02518">
    <property type="entry name" value="HATPase_c"/>
    <property type="match status" value="1"/>
</dbReference>
<dbReference type="SMART" id="SM00387">
    <property type="entry name" value="HATPase_c"/>
    <property type="match status" value="1"/>
</dbReference>
<comment type="caution">
    <text evidence="6">The sequence shown here is derived from an EMBL/GenBank/DDBJ whole genome shotgun (WGS) entry which is preliminary data.</text>
</comment>
<reference evidence="6 7" key="1">
    <citation type="submission" date="2020-02" db="EMBL/GenBank/DDBJ databases">
        <title>Draft genome sequence of two Spirosoma agri KCTC 52727 and Spirosoma terrae KCTC 52035.</title>
        <authorList>
            <person name="Rojas J."/>
            <person name="Ambika Manirajan B."/>
            <person name="Suarez C."/>
            <person name="Ratering S."/>
            <person name="Schnell S."/>
        </authorList>
    </citation>
    <scope>NUCLEOTIDE SEQUENCE [LARGE SCALE GENOMIC DNA]</scope>
    <source>
        <strain evidence="6 7">KCTC 52035</strain>
    </source>
</reference>
<organism evidence="6 7">
    <name type="scientific">Spirosoma terrae</name>
    <dbReference type="NCBI Taxonomy" id="1968276"/>
    <lineage>
        <taxon>Bacteria</taxon>
        <taxon>Pseudomonadati</taxon>
        <taxon>Bacteroidota</taxon>
        <taxon>Cytophagia</taxon>
        <taxon>Cytophagales</taxon>
        <taxon>Cytophagaceae</taxon>
        <taxon>Spirosoma</taxon>
    </lineage>
</organism>
<keyword evidence="3" id="KW-0597">Phosphoprotein</keyword>
<dbReference type="InterPro" id="IPR036890">
    <property type="entry name" value="HATPase_C_sf"/>
</dbReference>
<sequence length="294" mass="32491">MEAPKKIADPGQLTNPPPASNTELAMLQERVVQLDRLASIGQLTAGILHEIKNPLNFITNYAHLSVDLIDEIEGITIKFEGHPDYEDLLDVLGMLKGNVLRIGENGSRAERIILGMLAQTHSDSASFEPTDVNTLLEEYTKLAYQGMRSGDKEFVVSLLFQLDPAIGKIPLAPYEFNRVVLNLVLNACYAVNERRKKQVGDYKPTITVTSQRLDDRIDIKIRDNGDGIPDEVKAKLFTPFFTTKPVGKGTGLGLSLSRDIINGMHKGSLSVNSEAGIYTEFTISLPLNQEQQNQ</sequence>
<evidence type="ECO:0000313" key="7">
    <source>
        <dbReference type="Proteomes" id="UP000474175"/>
    </source>
</evidence>
<dbReference type="SUPFAM" id="SSF47384">
    <property type="entry name" value="Homodimeric domain of signal transducing histidine kinase"/>
    <property type="match status" value="1"/>
</dbReference>
<name>A0A6L9L5J3_9BACT</name>
<accession>A0A6L9L5J3</accession>
<dbReference type="EC" id="2.7.13.3" evidence="2"/>
<dbReference type="EMBL" id="JAAFZH010000002">
    <property type="protein sequence ID" value="NDU94361.1"/>
    <property type="molecule type" value="Genomic_DNA"/>
</dbReference>
<keyword evidence="7" id="KW-1185">Reference proteome</keyword>
<keyword evidence="6" id="KW-0418">Kinase</keyword>
<dbReference type="PROSITE" id="PS50109">
    <property type="entry name" value="HIS_KIN"/>
    <property type="match status" value="1"/>
</dbReference>
<feature type="domain" description="Histidine kinase" evidence="5">
    <location>
        <begin position="46"/>
        <end position="289"/>
    </location>
</feature>
<comment type="catalytic activity">
    <reaction evidence="1">
        <text>ATP + protein L-histidine = ADP + protein N-phospho-L-histidine.</text>
        <dbReference type="EC" id="2.7.13.3"/>
    </reaction>
</comment>
<gene>
    <name evidence="6" type="ORF">GK108_05705</name>
</gene>
<evidence type="ECO:0000259" key="5">
    <source>
        <dbReference type="PROSITE" id="PS50109"/>
    </source>
</evidence>
<protein>
    <recommendedName>
        <fullName evidence="2">histidine kinase</fullName>
        <ecNumber evidence="2">2.7.13.3</ecNumber>
    </recommendedName>
</protein>
<keyword evidence="6" id="KW-0808">Transferase</keyword>
<dbReference type="InterPro" id="IPR005467">
    <property type="entry name" value="His_kinase_dom"/>
</dbReference>